<feature type="domain" description="DZIP3-like HEPN" evidence="5">
    <location>
        <begin position="2"/>
        <end position="65"/>
    </location>
</feature>
<feature type="domain" description="Novel STAND NTPase 3" evidence="6">
    <location>
        <begin position="84"/>
        <end position="239"/>
    </location>
</feature>
<dbReference type="InterPro" id="IPR041249">
    <property type="entry name" value="HEPN_DZIP3"/>
</dbReference>
<dbReference type="SUPFAM" id="SSF48403">
    <property type="entry name" value="Ankyrin repeat"/>
    <property type="match status" value="1"/>
</dbReference>
<dbReference type="Proteomes" id="UP000683360">
    <property type="component" value="Unassembled WGS sequence"/>
</dbReference>
<feature type="transmembrane region" description="Helical" evidence="4">
    <location>
        <begin position="882"/>
        <end position="901"/>
    </location>
</feature>
<evidence type="ECO:0000313" key="8">
    <source>
        <dbReference type="Proteomes" id="UP000683360"/>
    </source>
</evidence>
<comment type="caution">
    <text evidence="7">The sequence shown here is derived from an EMBL/GenBank/DDBJ whole genome shotgun (WGS) entry which is preliminary data.</text>
</comment>
<feature type="repeat" description="ANK" evidence="3">
    <location>
        <begin position="601"/>
        <end position="633"/>
    </location>
</feature>
<dbReference type="SMART" id="SM00248">
    <property type="entry name" value="ANK"/>
    <property type="match status" value="5"/>
</dbReference>
<reference evidence="7" key="1">
    <citation type="submission" date="2021-03" db="EMBL/GenBank/DDBJ databases">
        <authorList>
            <person name="Bekaert M."/>
        </authorList>
    </citation>
    <scope>NUCLEOTIDE SEQUENCE</scope>
</reference>
<dbReference type="InterPro" id="IPR002110">
    <property type="entry name" value="Ankyrin_rpt"/>
</dbReference>
<evidence type="ECO:0000256" key="4">
    <source>
        <dbReference type="SAM" id="Phobius"/>
    </source>
</evidence>
<evidence type="ECO:0000259" key="5">
    <source>
        <dbReference type="Pfam" id="PF18738"/>
    </source>
</evidence>
<evidence type="ECO:0000256" key="1">
    <source>
        <dbReference type="ARBA" id="ARBA00022737"/>
    </source>
</evidence>
<dbReference type="PANTHER" id="PTHR24173:SF74">
    <property type="entry name" value="ANKYRIN REPEAT DOMAIN-CONTAINING PROTEIN 16"/>
    <property type="match status" value="1"/>
</dbReference>
<name>A0A8S3TWI3_MYTED</name>
<keyword evidence="1" id="KW-0677">Repeat</keyword>
<dbReference type="EMBL" id="CAJPWZ010002410">
    <property type="protein sequence ID" value="CAG2238006.1"/>
    <property type="molecule type" value="Genomic_DNA"/>
</dbReference>
<dbReference type="OrthoDB" id="194358at2759"/>
<dbReference type="Gene3D" id="1.25.40.20">
    <property type="entry name" value="Ankyrin repeat-containing domain"/>
    <property type="match status" value="3"/>
</dbReference>
<dbReference type="AlphaFoldDB" id="A0A8S3TWI3"/>
<accession>A0A8S3TWI3</accession>
<dbReference type="Pfam" id="PF18738">
    <property type="entry name" value="HEPN_DZIP3"/>
    <property type="match status" value="1"/>
</dbReference>
<keyword evidence="2 3" id="KW-0040">ANK repeat</keyword>
<dbReference type="Pfam" id="PF00023">
    <property type="entry name" value="Ank"/>
    <property type="match status" value="1"/>
</dbReference>
<keyword evidence="8" id="KW-1185">Reference proteome</keyword>
<keyword evidence="4" id="KW-1133">Transmembrane helix</keyword>
<evidence type="ECO:0000256" key="3">
    <source>
        <dbReference type="PROSITE-ProRule" id="PRU00023"/>
    </source>
</evidence>
<evidence type="ECO:0000259" key="6">
    <source>
        <dbReference type="Pfam" id="PF20720"/>
    </source>
</evidence>
<proteinExistence type="predicted"/>
<keyword evidence="4" id="KW-0472">Membrane</keyword>
<feature type="repeat" description="ANK" evidence="3">
    <location>
        <begin position="568"/>
        <end position="600"/>
    </location>
</feature>
<dbReference type="InterPro" id="IPR036770">
    <property type="entry name" value="Ankyrin_rpt-contain_sf"/>
</dbReference>
<dbReference type="PROSITE" id="PS50088">
    <property type="entry name" value="ANK_REPEAT"/>
    <property type="match status" value="4"/>
</dbReference>
<dbReference type="PANTHER" id="PTHR24173">
    <property type="entry name" value="ANKYRIN REPEAT CONTAINING"/>
    <property type="match status" value="1"/>
</dbReference>
<feature type="repeat" description="ANK" evidence="3">
    <location>
        <begin position="809"/>
        <end position="846"/>
    </location>
</feature>
<feature type="transmembrane region" description="Helical" evidence="4">
    <location>
        <begin position="932"/>
        <end position="950"/>
    </location>
</feature>
<dbReference type="Pfam" id="PF12796">
    <property type="entry name" value="Ank_2"/>
    <property type="match status" value="2"/>
</dbReference>
<dbReference type="Pfam" id="PF20720">
    <property type="entry name" value="nSTAND3"/>
    <property type="match status" value="1"/>
</dbReference>
<dbReference type="PROSITE" id="PS50297">
    <property type="entry name" value="ANK_REP_REGION"/>
    <property type="match status" value="1"/>
</dbReference>
<evidence type="ECO:0000313" key="7">
    <source>
        <dbReference type="EMBL" id="CAG2238006.1"/>
    </source>
</evidence>
<evidence type="ECO:0000256" key="2">
    <source>
        <dbReference type="ARBA" id="ARBA00023043"/>
    </source>
</evidence>
<feature type="repeat" description="ANK" evidence="3">
    <location>
        <begin position="701"/>
        <end position="733"/>
    </location>
</feature>
<dbReference type="InterPro" id="IPR049050">
    <property type="entry name" value="nSTAND3"/>
</dbReference>
<protein>
    <submittedName>
        <fullName evidence="7">Uncharacterized protein</fullName>
    </submittedName>
</protein>
<organism evidence="7 8">
    <name type="scientific">Mytilus edulis</name>
    <name type="common">Blue mussel</name>
    <dbReference type="NCBI Taxonomy" id="6550"/>
    <lineage>
        <taxon>Eukaryota</taxon>
        <taxon>Metazoa</taxon>
        <taxon>Spiralia</taxon>
        <taxon>Lophotrochozoa</taxon>
        <taxon>Mollusca</taxon>
        <taxon>Bivalvia</taxon>
        <taxon>Autobranchia</taxon>
        <taxon>Pteriomorphia</taxon>
        <taxon>Mytilida</taxon>
        <taxon>Mytiloidea</taxon>
        <taxon>Mytilidae</taxon>
        <taxon>Mytilinae</taxon>
        <taxon>Mytilus</taxon>
    </lineage>
</organism>
<gene>
    <name evidence="7" type="ORF">MEDL_50436</name>
</gene>
<keyword evidence="4" id="KW-0812">Transmembrane</keyword>
<sequence length="975" mass="112183">MMICLLRNIGGLSTPSNGWDTLPHPNDTLPGANLATLKWYRNQLAHTTVTVMDNKEFTDKWTLVEKVQANEALVETWLNDDDLFYETKGSELVYDKVMDCSCILVTSKSGLGKTATIRHIAIKLQQKGYEIVPIESPRDIIKFNTNTQQVFLIDDVLGKYDLSPTLLEKWERLNEKLITCLETNLGSSKILCTLRLHIVSQERFQNASTILNKVVFNLEHDSNILSKDEKQKILLKHLSRNNLEKKVSANEVEIMCESNYAFPLLCKLVSNDDDRFQKRIAFFKQPLSLLNEELTKMRLENKKLYCILVVCMLFNGSISRSIFDIDSDTYDEKVYKIMHTCGLNRNMSKKELEDSALSAIGSYFSKDSNNIWFIHDALEETIGCHFQTFNPRIMYSECDILFIRDRIRVVSNEHRDGSIDEHIVVIREDDLDKDSLSPLYYRFWTELNNGRFSSVLMSHLFKNRAFVYKFGIIYDRHIHTILFKASSERRQSRNQSVFEQALKILSNEKFQSNKDAISRVIEARDVRSTLIDWIVAFGCYEFFKYGWNKMTTIERKLILGRYGTFLPSYDSFLPLAVLGGSIDIVTKLIRHGADVNCFSEFGETPLCIAVKTDQIDMVDLLLKNEAQTKLHEALRKNDLEQLKSNIQAGNIDSKTKSGLTVLHYAILLDDVKAVKVLFRHEFYENDMCSVPTPNVSIVENNGLTAVHLAVINNNVDILYLLLLNKADLNICDNSNRTPLHYTTSESATKLLLAYNTQNRCLETNRIEYQTTEYKKRPIISALKTTFLNITLHTAFRGRFRDFVNLPDKEGNTPLHAVIERRLSKQENSDCINVLLENGSNPSLINDMCISALELMDRCGDTEKYVNDSATHRQLIEKTHKKLALSTLILTALTFLFFNYLIINKENQDNFNCGEQDAEPGNIILVQVMKRRSVLLTAILLWTILMLTYNVRKYLLVTLVSSRNDKNTYIYLIRMI</sequence>